<evidence type="ECO:0008006" key="5">
    <source>
        <dbReference type="Google" id="ProtNLM"/>
    </source>
</evidence>
<dbReference type="PANTHER" id="PTHR35043">
    <property type="entry name" value="TRANSCRIPTION FACTOR DOMAIN-CONTAINING PROTEIN"/>
    <property type="match status" value="1"/>
</dbReference>
<dbReference type="GeneID" id="64706004"/>
<keyword evidence="1" id="KW-0812">Transmembrane</keyword>
<feature type="signal peptide" evidence="2">
    <location>
        <begin position="1"/>
        <end position="18"/>
    </location>
</feature>
<accession>A0A9P7EUZ0</accession>
<feature type="transmembrane region" description="Helical" evidence="1">
    <location>
        <begin position="82"/>
        <end position="100"/>
    </location>
</feature>
<dbReference type="PANTHER" id="PTHR35043:SF7">
    <property type="entry name" value="TRANSCRIPTION FACTOR DOMAIN-CONTAINING PROTEIN"/>
    <property type="match status" value="1"/>
</dbReference>
<dbReference type="EMBL" id="JABBWM010000092">
    <property type="protein sequence ID" value="KAG2092157.1"/>
    <property type="molecule type" value="Genomic_DNA"/>
</dbReference>
<dbReference type="AlphaFoldDB" id="A0A9P7EUZ0"/>
<evidence type="ECO:0000256" key="2">
    <source>
        <dbReference type="SAM" id="SignalP"/>
    </source>
</evidence>
<dbReference type="Proteomes" id="UP000823399">
    <property type="component" value="Unassembled WGS sequence"/>
</dbReference>
<dbReference type="RefSeq" id="XP_041286790.1">
    <property type="nucleotide sequence ID" value="XM_041443745.1"/>
</dbReference>
<feature type="transmembrane region" description="Helical" evidence="1">
    <location>
        <begin position="387"/>
        <end position="408"/>
    </location>
</feature>
<feature type="transmembrane region" description="Helical" evidence="1">
    <location>
        <begin position="260"/>
        <end position="279"/>
    </location>
</feature>
<proteinExistence type="predicted"/>
<feature type="transmembrane region" description="Helical" evidence="1">
    <location>
        <begin position="285"/>
        <end position="304"/>
    </location>
</feature>
<evidence type="ECO:0000313" key="4">
    <source>
        <dbReference type="Proteomes" id="UP000823399"/>
    </source>
</evidence>
<dbReference type="OrthoDB" id="9451547at2759"/>
<evidence type="ECO:0000313" key="3">
    <source>
        <dbReference type="EMBL" id="KAG2092157.1"/>
    </source>
</evidence>
<keyword evidence="1" id="KW-0472">Membrane</keyword>
<evidence type="ECO:0000256" key="1">
    <source>
        <dbReference type="SAM" id="Phobius"/>
    </source>
</evidence>
<keyword evidence="4" id="KW-1185">Reference proteome</keyword>
<keyword evidence="1" id="KW-1133">Transmembrane helix</keyword>
<keyword evidence="2" id="KW-0732">Signal</keyword>
<name>A0A9P7EUZ0_9AGAM</name>
<feature type="transmembrane region" description="Helical" evidence="1">
    <location>
        <begin position="414"/>
        <end position="435"/>
    </location>
</feature>
<protein>
    <recommendedName>
        <fullName evidence="5">Wax synthase domain-containing protein</fullName>
    </recommendedName>
</protein>
<feature type="transmembrane region" description="Helical" evidence="1">
    <location>
        <begin position="42"/>
        <end position="62"/>
    </location>
</feature>
<sequence length="501" mass="57190">MRLVLFCVFLYLVEVIQASPTTNITNTTANDSFTGPSFTTRTIWTITSSSILTLFACVYTAIHPNIPSPKHKGYPHILWRQLGTIMMALIAPELIVTWAMRQWLSAHEVTIQFETSGYPNIRPESEESVSAETPETGNPFVHFFLLWQEATGHLFRLFIEGVLSVLVSLWHSLCAPVRWTARWIKSEEFEPDPEGFTWTQTHSFFVLMGGFMLYVNGEPYCTLQPEHIRKLIRRGCIDAPTLTSDQIDDRSKGNAISKGLVMLQVAWFVMQLITRAIYYLEITKLEVGTLAFAVLNFLTYAVWWHKPLGVQCPHPVYWKSTESELKYYNDVCFTGESAPPQLLPRVFRPIIELTGWADIPTSRRLQVQTFDGSIKLKVSDRMVLQQAALYMATIFGGIHCMAWFFAFPTHQEQVLWRMSAVATTCTPWLGLNAYLVREIINSVQRLPNSAKHVIWVVICSAFAMLYIIARAVLLVLMFTTLRDLHPDAYKAVLWTSLVPHL</sequence>
<organism evidence="3 4">
    <name type="scientific">Suillus discolor</name>
    <dbReference type="NCBI Taxonomy" id="1912936"/>
    <lineage>
        <taxon>Eukaryota</taxon>
        <taxon>Fungi</taxon>
        <taxon>Dikarya</taxon>
        <taxon>Basidiomycota</taxon>
        <taxon>Agaricomycotina</taxon>
        <taxon>Agaricomycetes</taxon>
        <taxon>Agaricomycetidae</taxon>
        <taxon>Boletales</taxon>
        <taxon>Suillineae</taxon>
        <taxon>Suillaceae</taxon>
        <taxon>Suillus</taxon>
    </lineage>
</organism>
<gene>
    <name evidence="3" type="ORF">F5147DRAFT_822642</name>
</gene>
<feature type="transmembrane region" description="Helical" evidence="1">
    <location>
        <begin position="455"/>
        <end position="478"/>
    </location>
</feature>
<reference evidence="3" key="1">
    <citation type="journal article" date="2020" name="New Phytol.">
        <title>Comparative genomics reveals dynamic genome evolution in host specialist ectomycorrhizal fungi.</title>
        <authorList>
            <person name="Lofgren L.A."/>
            <person name="Nguyen N.H."/>
            <person name="Vilgalys R."/>
            <person name="Ruytinx J."/>
            <person name="Liao H.L."/>
            <person name="Branco S."/>
            <person name="Kuo A."/>
            <person name="LaButti K."/>
            <person name="Lipzen A."/>
            <person name="Andreopoulos W."/>
            <person name="Pangilinan J."/>
            <person name="Riley R."/>
            <person name="Hundley H."/>
            <person name="Na H."/>
            <person name="Barry K."/>
            <person name="Grigoriev I.V."/>
            <person name="Stajich J.E."/>
            <person name="Kennedy P.G."/>
        </authorList>
    </citation>
    <scope>NUCLEOTIDE SEQUENCE</scope>
    <source>
        <strain evidence="3">FC423</strain>
    </source>
</reference>
<comment type="caution">
    <text evidence="3">The sequence shown here is derived from an EMBL/GenBank/DDBJ whole genome shotgun (WGS) entry which is preliminary data.</text>
</comment>
<feature type="chain" id="PRO_5040259171" description="Wax synthase domain-containing protein" evidence="2">
    <location>
        <begin position="19"/>
        <end position="501"/>
    </location>
</feature>